<keyword evidence="1" id="KW-0472">Membrane</keyword>
<evidence type="ECO:0000256" key="1">
    <source>
        <dbReference type="SAM" id="Phobius"/>
    </source>
</evidence>
<feature type="transmembrane region" description="Helical" evidence="1">
    <location>
        <begin position="6"/>
        <end position="24"/>
    </location>
</feature>
<reference evidence="2 3" key="1">
    <citation type="submission" date="2019-04" db="EMBL/GenBank/DDBJ databases">
        <title>Phreatobacter aquaticus sp. nov.</title>
        <authorList>
            <person name="Choi A."/>
            <person name="Baek K."/>
        </authorList>
    </citation>
    <scope>NUCLEOTIDE SEQUENCE [LARGE SCALE GENOMIC DNA]</scope>
    <source>
        <strain evidence="2 3">NMCR1094</strain>
    </source>
</reference>
<keyword evidence="1" id="KW-1133">Transmembrane helix</keyword>
<feature type="transmembrane region" description="Helical" evidence="1">
    <location>
        <begin position="87"/>
        <end position="108"/>
    </location>
</feature>
<evidence type="ECO:0000313" key="3">
    <source>
        <dbReference type="Proteomes" id="UP000298588"/>
    </source>
</evidence>
<protein>
    <submittedName>
        <fullName evidence="2">Uncharacterized protein</fullName>
    </submittedName>
</protein>
<keyword evidence="1" id="KW-0812">Transmembrane</keyword>
<dbReference type="AlphaFoldDB" id="A0A4D7QH87"/>
<organism evidence="2 3">
    <name type="scientific">Phreatobacter aquaticus</name>
    <dbReference type="NCBI Taxonomy" id="2570229"/>
    <lineage>
        <taxon>Bacteria</taxon>
        <taxon>Pseudomonadati</taxon>
        <taxon>Pseudomonadota</taxon>
        <taxon>Alphaproteobacteria</taxon>
        <taxon>Hyphomicrobiales</taxon>
        <taxon>Phreatobacteraceae</taxon>
        <taxon>Phreatobacter</taxon>
    </lineage>
</organism>
<gene>
    <name evidence="2" type="ORF">E8L99_11070</name>
</gene>
<keyword evidence="3" id="KW-1185">Reference proteome</keyword>
<dbReference type="OrthoDB" id="7273660at2"/>
<feature type="transmembrane region" description="Helical" evidence="1">
    <location>
        <begin position="57"/>
        <end position="81"/>
    </location>
</feature>
<dbReference type="RefSeq" id="WP_137099587.1">
    <property type="nucleotide sequence ID" value="NZ_CP039865.1"/>
</dbReference>
<evidence type="ECO:0000313" key="2">
    <source>
        <dbReference type="EMBL" id="QCK86255.1"/>
    </source>
</evidence>
<proteinExistence type="predicted"/>
<dbReference type="EMBL" id="CP039865">
    <property type="protein sequence ID" value="QCK86255.1"/>
    <property type="molecule type" value="Genomic_DNA"/>
</dbReference>
<name>A0A4D7QH87_9HYPH</name>
<sequence length="188" mass="21505">MRRYLLRPLIVVAAIIILIETWIWDHLGPWVRRFVEILPFKALKQAIHDGIERLPPYATLAVFAIPVAVLFPFKLAALALIASGHLILGALIFCAAKVVGVGVAAFLFEACKPKLLQIPLFVRLYDMWNRWVVWAHHYIDPVKKRIAGYTRLVRGGRSGRSFRLLMRFRRVHRERRAMMARTAATGNA</sequence>
<accession>A0A4D7QH87</accession>
<dbReference type="KEGG" id="paqt:E8L99_11070"/>
<dbReference type="Proteomes" id="UP000298588">
    <property type="component" value="Chromosome"/>
</dbReference>